<gene>
    <name evidence="2" type="ORF">MFU01_56270</name>
</gene>
<dbReference type="Proteomes" id="UP000321514">
    <property type="component" value="Unassembled WGS sequence"/>
</dbReference>
<dbReference type="Gene3D" id="1.10.1200.10">
    <property type="entry name" value="ACP-like"/>
    <property type="match status" value="1"/>
</dbReference>
<name>A0A511T8T3_MYXFU</name>
<evidence type="ECO:0000313" key="2">
    <source>
        <dbReference type="EMBL" id="GEN10590.1"/>
    </source>
</evidence>
<comment type="caution">
    <text evidence="2">The sequence shown here is derived from an EMBL/GenBank/DDBJ whole genome shotgun (WGS) entry which is preliminary data.</text>
</comment>
<dbReference type="PROSITE" id="PS50075">
    <property type="entry name" value="CARRIER"/>
    <property type="match status" value="1"/>
</dbReference>
<proteinExistence type="predicted"/>
<dbReference type="SUPFAM" id="SSF47336">
    <property type="entry name" value="ACP-like"/>
    <property type="match status" value="1"/>
</dbReference>
<evidence type="ECO:0000313" key="3">
    <source>
        <dbReference type="Proteomes" id="UP000321514"/>
    </source>
</evidence>
<dbReference type="AlphaFoldDB" id="A0A511T8T3"/>
<dbReference type="STRING" id="1334629.MFUL124B02_24030"/>
<protein>
    <recommendedName>
        <fullName evidence="1">Carrier domain-containing protein</fullName>
    </recommendedName>
</protein>
<dbReference type="InterPro" id="IPR009081">
    <property type="entry name" value="PP-bd_ACP"/>
</dbReference>
<evidence type="ECO:0000259" key="1">
    <source>
        <dbReference type="PROSITE" id="PS50075"/>
    </source>
</evidence>
<dbReference type="InterPro" id="IPR036736">
    <property type="entry name" value="ACP-like_sf"/>
</dbReference>
<organism evidence="2 3">
    <name type="scientific">Myxococcus fulvus</name>
    <dbReference type="NCBI Taxonomy" id="33"/>
    <lineage>
        <taxon>Bacteria</taxon>
        <taxon>Pseudomonadati</taxon>
        <taxon>Myxococcota</taxon>
        <taxon>Myxococcia</taxon>
        <taxon>Myxococcales</taxon>
        <taxon>Cystobacterineae</taxon>
        <taxon>Myxococcaceae</taxon>
        <taxon>Myxococcus</taxon>
    </lineage>
</organism>
<sequence>MLVGPRHLLYRRPCLLMGVDAVNQTQLLASLTRYIAEEILEGEAEELLPSTPLLELGILNSLETARMMSFIEKQYGITIPADAMRVENLATLSAITAMVEACAQASQR</sequence>
<dbReference type="Pfam" id="PF00550">
    <property type="entry name" value="PP-binding"/>
    <property type="match status" value="1"/>
</dbReference>
<feature type="domain" description="Carrier" evidence="1">
    <location>
        <begin position="26"/>
        <end position="103"/>
    </location>
</feature>
<accession>A0A511T8T3</accession>
<reference evidence="2 3" key="1">
    <citation type="submission" date="2019-07" db="EMBL/GenBank/DDBJ databases">
        <title>Whole genome shotgun sequence of Myxococcus fulvus NBRC 100333.</title>
        <authorList>
            <person name="Hosoyama A."/>
            <person name="Uohara A."/>
            <person name="Ohji S."/>
            <person name="Ichikawa N."/>
        </authorList>
    </citation>
    <scope>NUCLEOTIDE SEQUENCE [LARGE SCALE GENOMIC DNA]</scope>
    <source>
        <strain evidence="2 3">NBRC 100333</strain>
    </source>
</reference>
<dbReference type="EMBL" id="BJXR01000039">
    <property type="protein sequence ID" value="GEN10590.1"/>
    <property type="molecule type" value="Genomic_DNA"/>
</dbReference>